<dbReference type="InterPro" id="IPR009003">
    <property type="entry name" value="Peptidase_S1_PA"/>
</dbReference>
<dbReference type="AlphaFoldDB" id="A0AAE0YL78"/>
<organism evidence="1 2">
    <name type="scientific">Elysia crispata</name>
    <name type="common">lettuce slug</name>
    <dbReference type="NCBI Taxonomy" id="231223"/>
    <lineage>
        <taxon>Eukaryota</taxon>
        <taxon>Metazoa</taxon>
        <taxon>Spiralia</taxon>
        <taxon>Lophotrochozoa</taxon>
        <taxon>Mollusca</taxon>
        <taxon>Gastropoda</taxon>
        <taxon>Heterobranchia</taxon>
        <taxon>Euthyneura</taxon>
        <taxon>Panpulmonata</taxon>
        <taxon>Sacoglossa</taxon>
        <taxon>Placobranchoidea</taxon>
        <taxon>Plakobranchidae</taxon>
        <taxon>Elysia</taxon>
    </lineage>
</organism>
<evidence type="ECO:0000313" key="1">
    <source>
        <dbReference type="EMBL" id="KAK3748830.1"/>
    </source>
</evidence>
<dbReference type="Proteomes" id="UP001283361">
    <property type="component" value="Unassembled WGS sequence"/>
</dbReference>
<proteinExistence type="predicted"/>
<comment type="caution">
    <text evidence="1">The sequence shown here is derived from an EMBL/GenBank/DDBJ whole genome shotgun (WGS) entry which is preliminary data.</text>
</comment>
<protein>
    <submittedName>
        <fullName evidence="1">Uncharacterized protein</fullName>
    </submittedName>
</protein>
<evidence type="ECO:0000313" key="2">
    <source>
        <dbReference type="Proteomes" id="UP001283361"/>
    </source>
</evidence>
<gene>
    <name evidence="1" type="ORF">RRG08_065337</name>
</gene>
<accession>A0AAE0YL78</accession>
<name>A0AAE0YL78_9GAST</name>
<dbReference type="Pfam" id="PF13365">
    <property type="entry name" value="Trypsin_2"/>
    <property type="match status" value="1"/>
</dbReference>
<reference evidence="1" key="1">
    <citation type="journal article" date="2023" name="G3 (Bethesda)">
        <title>A reference genome for the long-term kleptoplast-retaining sea slug Elysia crispata morphotype clarki.</title>
        <authorList>
            <person name="Eastman K.E."/>
            <person name="Pendleton A.L."/>
            <person name="Shaikh M.A."/>
            <person name="Suttiyut T."/>
            <person name="Ogas R."/>
            <person name="Tomko P."/>
            <person name="Gavelis G."/>
            <person name="Widhalm J.R."/>
            <person name="Wisecaver J.H."/>
        </authorList>
    </citation>
    <scope>NUCLEOTIDE SEQUENCE</scope>
    <source>
        <strain evidence="1">ECLA1</strain>
    </source>
</reference>
<keyword evidence="2" id="KW-1185">Reference proteome</keyword>
<dbReference type="SUPFAM" id="SSF50494">
    <property type="entry name" value="Trypsin-like serine proteases"/>
    <property type="match status" value="1"/>
</dbReference>
<sequence>MFIPDEDRESVARRKEEQGLHEFEVFGDSDLRLEENYALEQCEKNKNNHKNFIPVLEFSHHHLPGRYSHCRTLLECIQALAQLTVRLRVHHVSNNRPDGYPGASFRNLNHKLLGSGWVYKVSFGEGPCPCRCLKPWWKVEIFTACHNVFDEKEAQRTEADLFYDSESSEVTTIRGYDVADNSVQDDVCILHCVNHDQKTAYFLKNAVRRYEFFRMTALWSLMSTLCVVISHPHGMPKKVTVGEIVGNVKHDLEQSQLTNFMYTYTADTCKGSSGAPVLAGVSGKKSDATGVWPGAGPHRGHKDGENQCGSGSFYVNADLLDMTIFQGSMKEMTKIGTVRNVEPFIHQSIALEMKYAGYIVDVMKLPDDKIEKTTRTTIKNFDDVDTLIEMSMEMVENKGKCGDEDFFELKMLLDRMCETTTRIAIRNAVDVDPFINRSKILVEVKRRYADFVEVKMLLDRKCDTTTRTTIKNFDDVDTLIEMSMEMVENKGKCGDEDFFELKMLLDRMCETTTRIAIRNAVDVDPFINRSKILVEVKRRYADFVEVKMLLDRKCDTAAVLATKDAPSDAFQILNEIKELYRRLLGILYDI</sequence>
<dbReference type="EMBL" id="JAWDGP010005987">
    <property type="protein sequence ID" value="KAK3748830.1"/>
    <property type="molecule type" value="Genomic_DNA"/>
</dbReference>